<dbReference type="Proteomes" id="UP001156682">
    <property type="component" value="Unassembled WGS sequence"/>
</dbReference>
<dbReference type="EMBL" id="BSOR01000015">
    <property type="protein sequence ID" value="GLR63369.1"/>
    <property type="molecule type" value="Genomic_DNA"/>
</dbReference>
<organism evidence="1 2">
    <name type="scientific">Marinospirillum insulare</name>
    <dbReference type="NCBI Taxonomy" id="217169"/>
    <lineage>
        <taxon>Bacteria</taxon>
        <taxon>Pseudomonadati</taxon>
        <taxon>Pseudomonadota</taxon>
        <taxon>Gammaproteobacteria</taxon>
        <taxon>Oceanospirillales</taxon>
        <taxon>Oceanospirillaceae</taxon>
        <taxon>Marinospirillum</taxon>
    </lineage>
</organism>
<proteinExistence type="predicted"/>
<keyword evidence="2" id="KW-1185">Reference proteome</keyword>
<comment type="caution">
    <text evidence="1">The sequence shown here is derived from an EMBL/GenBank/DDBJ whole genome shotgun (WGS) entry which is preliminary data.</text>
</comment>
<dbReference type="RefSeq" id="WP_027852055.1">
    <property type="nucleotide sequence ID" value="NZ_BSOR01000015.1"/>
</dbReference>
<evidence type="ECO:0000313" key="2">
    <source>
        <dbReference type="Proteomes" id="UP001156682"/>
    </source>
</evidence>
<reference evidence="2" key="1">
    <citation type="journal article" date="2019" name="Int. J. Syst. Evol. Microbiol.">
        <title>The Global Catalogue of Microorganisms (GCM) 10K type strain sequencing project: providing services to taxonomists for standard genome sequencing and annotation.</title>
        <authorList>
            <consortium name="The Broad Institute Genomics Platform"/>
            <consortium name="The Broad Institute Genome Sequencing Center for Infectious Disease"/>
            <person name="Wu L."/>
            <person name="Ma J."/>
        </authorList>
    </citation>
    <scope>NUCLEOTIDE SEQUENCE [LARGE SCALE GENOMIC DNA]</scope>
    <source>
        <strain evidence="2">NBRC 100033</strain>
    </source>
</reference>
<protein>
    <submittedName>
        <fullName evidence="1">Uncharacterized protein</fullName>
    </submittedName>
</protein>
<gene>
    <name evidence="1" type="ORF">GCM10007878_08040</name>
</gene>
<name>A0ABQ5ZT82_9GAMM</name>
<accession>A0ABQ5ZT82</accession>
<evidence type="ECO:0000313" key="1">
    <source>
        <dbReference type="EMBL" id="GLR63369.1"/>
    </source>
</evidence>
<sequence>MDISVIASEEELELNLGACRAKLDHTQAKALRDQLTETLLNALQKEPNYWQTLAAKLTELKYLATSLQSLNDEELTQVITASHQPSWLALVRFTNKEQPELAKRLLKTIGKTGLLAFISLEEFTDQLHLEPATPLAEVITALEALKPLVDKFDSQPTSEELSKTSKLSDSFNTKAASFLNLLASLPASNLRLILKKLNSKELGWLISACKMLEITKFLDQLKTILPEKLFIKLESQCPNQLSDSELRKIMTSLNQEFKALKKLLENRKNS</sequence>